<dbReference type="Proteomes" id="UP000298234">
    <property type="component" value="Unassembled WGS sequence"/>
</dbReference>
<feature type="signal peptide" evidence="1">
    <location>
        <begin position="1"/>
        <end position="24"/>
    </location>
</feature>
<protein>
    <recommendedName>
        <fullName evidence="4">VCBS repeat-containing protein</fullName>
    </recommendedName>
</protein>
<evidence type="ECO:0008006" key="4">
    <source>
        <dbReference type="Google" id="ProtNLM"/>
    </source>
</evidence>
<reference evidence="2 3" key="1">
    <citation type="submission" date="2019-03" db="EMBL/GenBank/DDBJ databases">
        <title>Burkholderia cepacia outbreak.</title>
        <authorList>
            <person name="Farzana R."/>
            <person name="Walsh T.R."/>
        </authorList>
    </citation>
    <scope>NUCLEOTIDE SEQUENCE [LARGE SCALE GENOMIC DNA]</scope>
    <source>
        <strain evidence="3">d13</strain>
    </source>
</reference>
<sequence length="226" mass="23744">MNSQAKALLAVLLVSLGASAPAFAQEGEPDPCLVLQPTRIAPDDVGEAGEAGDHSGARWLGLVPDGNRWRLAPARVRFEPVQPEGGIVDIESDLTKAVALFRCKSLRPGKVDTANLAFPKDGTAIAPGADPLRVGFRGRRYELRHTVSGAVIVEGGGKRSVLHDFGGSSPPFNASLIWAGDVDRDGRLDFLMEFESDLGASFCLFTSGSAKENELVGAAGCMEVSG</sequence>
<evidence type="ECO:0000313" key="2">
    <source>
        <dbReference type="EMBL" id="TEU32081.1"/>
    </source>
</evidence>
<organism evidence="2 3">
    <name type="scientific">Burkholderia cepacia</name>
    <name type="common">Pseudomonas cepacia</name>
    <dbReference type="NCBI Taxonomy" id="292"/>
    <lineage>
        <taxon>Bacteria</taxon>
        <taxon>Pseudomonadati</taxon>
        <taxon>Pseudomonadota</taxon>
        <taxon>Betaproteobacteria</taxon>
        <taxon>Burkholderiales</taxon>
        <taxon>Burkholderiaceae</taxon>
        <taxon>Burkholderia</taxon>
        <taxon>Burkholderia cepacia complex</taxon>
    </lineage>
</organism>
<dbReference type="RefSeq" id="WP_134257165.1">
    <property type="nucleotide sequence ID" value="NZ_CAJMXL010000013.1"/>
</dbReference>
<keyword evidence="1" id="KW-0732">Signal</keyword>
<name>A0AAX2RAQ9_BURCE</name>
<gene>
    <name evidence="2" type="ORF">E3D37_43670</name>
</gene>
<evidence type="ECO:0000313" key="3">
    <source>
        <dbReference type="Proteomes" id="UP000298234"/>
    </source>
</evidence>
<accession>A0AAX2RAQ9</accession>
<comment type="caution">
    <text evidence="2">The sequence shown here is derived from an EMBL/GenBank/DDBJ whole genome shotgun (WGS) entry which is preliminary data.</text>
</comment>
<dbReference type="EMBL" id="SNSQ01000106">
    <property type="protein sequence ID" value="TEU32081.1"/>
    <property type="molecule type" value="Genomic_DNA"/>
</dbReference>
<feature type="chain" id="PRO_5043410387" description="VCBS repeat-containing protein" evidence="1">
    <location>
        <begin position="25"/>
        <end position="226"/>
    </location>
</feature>
<proteinExistence type="predicted"/>
<dbReference type="AlphaFoldDB" id="A0AAX2RAQ9"/>
<evidence type="ECO:0000256" key="1">
    <source>
        <dbReference type="SAM" id="SignalP"/>
    </source>
</evidence>